<name>A0A7C8Z3A0_OPUST</name>
<evidence type="ECO:0000313" key="1">
    <source>
        <dbReference type="EMBL" id="MBA4633114.1"/>
    </source>
</evidence>
<reference evidence="1" key="2">
    <citation type="submission" date="2020-07" db="EMBL/GenBank/DDBJ databases">
        <authorList>
            <person name="Vera ALvarez R."/>
            <person name="Arias-Moreno D.M."/>
            <person name="Jimenez-Jacinto V."/>
            <person name="Jimenez-Bremont J.F."/>
            <person name="Swaminathan K."/>
            <person name="Moose S.P."/>
            <person name="Guerrero-Gonzalez M.L."/>
            <person name="Marino-Ramirez L."/>
            <person name="Landsman D."/>
            <person name="Rodriguez-Kessler M."/>
            <person name="Delgado-Sanchez P."/>
        </authorList>
    </citation>
    <scope>NUCLEOTIDE SEQUENCE</scope>
    <source>
        <tissue evidence="1">Cladode</tissue>
    </source>
</reference>
<dbReference type="EMBL" id="GISG01085676">
    <property type="protein sequence ID" value="MBA4633114.1"/>
    <property type="molecule type" value="Transcribed_RNA"/>
</dbReference>
<proteinExistence type="predicted"/>
<protein>
    <submittedName>
        <fullName evidence="1">Uncharacterized protein</fullName>
    </submittedName>
</protein>
<reference evidence="1" key="1">
    <citation type="journal article" date="2013" name="J. Plant Res.">
        <title>Effect of fungi and light on seed germination of three Opuntia species from semiarid lands of central Mexico.</title>
        <authorList>
            <person name="Delgado-Sanchez P."/>
            <person name="Jimenez-Bremont J.F."/>
            <person name="Guerrero-Gonzalez Mde L."/>
            <person name="Flores J."/>
        </authorList>
    </citation>
    <scope>NUCLEOTIDE SEQUENCE</scope>
    <source>
        <tissue evidence="1">Cladode</tissue>
    </source>
</reference>
<organism evidence="1">
    <name type="scientific">Opuntia streptacantha</name>
    <name type="common">Prickly pear cactus</name>
    <name type="synonym">Opuntia cardona</name>
    <dbReference type="NCBI Taxonomy" id="393608"/>
    <lineage>
        <taxon>Eukaryota</taxon>
        <taxon>Viridiplantae</taxon>
        <taxon>Streptophyta</taxon>
        <taxon>Embryophyta</taxon>
        <taxon>Tracheophyta</taxon>
        <taxon>Spermatophyta</taxon>
        <taxon>Magnoliopsida</taxon>
        <taxon>eudicotyledons</taxon>
        <taxon>Gunneridae</taxon>
        <taxon>Pentapetalae</taxon>
        <taxon>Caryophyllales</taxon>
        <taxon>Cactineae</taxon>
        <taxon>Cactaceae</taxon>
        <taxon>Opuntioideae</taxon>
        <taxon>Opuntia</taxon>
    </lineage>
</organism>
<accession>A0A7C8Z3A0</accession>
<dbReference type="AlphaFoldDB" id="A0A7C8Z3A0"/>
<sequence length="134" mass="14832">MPSDWPVTSILDSLVCTFTSNLSFESFLSISVCHLHLYKLAIWSLYLPTTRSLRIFMVGVIKPFSIVKGSSTIRIGPIRNGHSEVQVVSSWRSRLVNVSEPSSSASASSIDNVFAAFKTSSLLGKIIAPRRRWS</sequence>